<dbReference type="SUPFAM" id="SSF46689">
    <property type="entry name" value="Homeodomain-like"/>
    <property type="match status" value="1"/>
</dbReference>
<dbReference type="PROSITE" id="PS00041">
    <property type="entry name" value="HTH_ARAC_FAMILY_1"/>
    <property type="match status" value="2"/>
</dbReference>
<sequence>MYKMLIVEDERWEREGLVDFLDWSSMGISEIETAVDGIDGFDKAMQWEPDIVITDIQMPGMNGIEMANRIKERQPAVRIVVLTGYDDFNFARDALRFGAVDYVLKPVEEEEMLSTMTRVVQSCDEERLKRADDAMLQQRLQVGERAVLREMIAEVLNGNDALQGEAEVRLLRSEGLASESYALCAMQLPSAMNRDAGVLEQWIEQAVDRSVLVLPLQAETAGANAVAVLLPLKPGETEHLRELARQLQAAILIRMSEDPAGTGLPRITIGIADDAADWSGLGAACKQAVSALQLGLFTGAGSEVIRFNEAEAARSAFAAEREAFNRAGQEHVRSIRLHAAALEETKAEESLRELFALFQAHPGAGHVYAGSLLDSVLNELSLLDEQLAEHKAHKLQELLAIRPLNELYRDVEETIRGVIERLRGKRTNKDDYIVGKVIALIERSYGSTELNLTMAAQEVFVSPNHLGMLFKKSTGRSLNDYLHEYRLNKAEELLRTTKQKVAAIAEQVGIPNTSYFGTLFKNAYGMTPSEYQELAQRR</sequence>
<dbReference type="PANTHER" id="PTHR42713">
    <property type="entry name" value="HISTIDINE KINASE-RELATED"/>
    <property type="match status" value="1"/>
</dbReference>
<dbReference type="PROSITE" id="PS01124">
    <property type="entry name" value="HTH_ARAC_FAMILY_2"/>
    <property type="match status" value="1"/>
</dbReference>
<evidence type="ECO:0000259" key="10">
    <source>
        <dbReference type="PROSITE" id="PS50110"/>
    </source>
</evidence>
<evidence type="ECO:0000256" key="7">
    <source>
        <dbReference type="ARBA" id="ARBA00023163"/>
    </source>
</evidence>
<comment type="caution">
    <text evidence="11">The sequence shown here is derived from an EMBL/GenBank/DDBJ whole genome shotgun (WGS) entry which is preliminary data.</text>
</comment>
<evidence type="ECO:0000256" key="6">
    <source>
        <dbReference type="ARBA" id="ARBA00023125"/>
    </source>
</evidence>
<evidence type="ECO:0000259" key="9">
    <source>
        <dbReference type="PROSITE" id="PS01124"/>
    </source>
</evidence>
<dbReference type="SMART" id="SM00448">
    <property type="entry name" value="REC"/>
    <property type="match status" value="1"/>
</dbReference>
<comment type="subcellular location">
    <subcellularLocation>
        <location evidence="1">Cytoplasm</location>
    </subcellularLocation>
</comment>
<feature type="domain" description="HTH araC/xylS-type" evidence="9">
    <location>
        <begin position="435"/>
        <end position="534"/>
    </location>
</feature>
<keyword evidence="2" id="KW-0963">Cytoplasm</keyword>
<dbReference type="InterPro" id="IPR018060">
    <property type="entry name" value="HTH_AraC"/>
</dbReference>
<gene>
    <name evidence="11" type="ORF">H8B09_22865</name>
</gene>
<dbReference type="PANTHER" id="PTHR42713:SF3">
    <property type="entry name" value="TRANSCRIPTIONAL REGULATORY PROTEIN HPTR"/>
    <property type="match status" value="1"/>
</dbReference>
<name>A0ABR8N477_9BACL</name>
<keyword evidence="3 8" id="KW-0597">Phosphoprotein</keyword>
<reference evidence="11 12" key="1">
    <citation type="submission" date="2020-09" db="EMBL/GenBank/DDBJ databases">
        <title>Paenibacillus sp. strain PR3 16S rRNA gene Genome sequencing and assembly.</title>
        <authorList>
            <person name="Kim J."/>
        </authorList>
    </citation>
    <scope>NUCLEOTIDE SEQUENCE [LARGE SCALE GENOMIC DNA]</scope>
    <source>
        <strain evidence="11 12">PR3</strain>
    </source>
</reference>
<evidence type="ECO:0000256" key="5">
    <source>
        <dbReference type="ARBA" id="ARBA00023015"/>
    </source>
</evidence>
<evidence type="ECO:0000313" key="12">
    <source>
        <dbReference type="Proteomes" id="UP000609346"/>
    </source>
</evidence>
<keyword evidence="12" id="KW-1185">Reference proteome</keyword>
<proteinExistence type="predicted"/>
<keyword evidence="4" id="KW-0902">Two-component regulatory system</keyword>
<dbReference type="EMBL" id="JACXZA010000006">
    <property type="protein sequence ID" value="MBD3921629.1"/>
    <property type="molecule type" value="Genomic_DNA"/>
</dbReference>
<dbReference type="SMART" id="SM00342">
    <property type="entry name" value="HTH_ARAC"/>
    <property type="match status" value="1"/>
</dbReference>
<evidence type="ECO:0000256" key="8">
    <source>
        <dbReference type="PROSITE-ProRule" id="PRU00169"/>
    </source>
</evidence>
<keyword evidence="5" id="KW-0805">Transcription regulation</keyword>
<dbReference type="InterPro" id="IPR001789">
    <property type="entry name" value="Sig_transdc_resp-reg_receiver"/>
</dbReference>
<dbReference type="InterPro" id="IPR051552">
    <property type="entry name" value="HptR"/>
</dbReference>
<dbReference type="PRINTS" id="PR00032">
    <property type="entry name" value="HTHARAC"/>
</dbReference>
<dbReference type="SUPFAM" id="SSF52172">
    <property type="entry name" value="CheY-like"/>
    <property type="match status" value="1"/>
</dbReference>
<feature type="domain" description="Response regulatory" evidence="10">
    <location>
        <begin position="3"/>
        <end position="120"/>
    </location>
</feature>
<dbReference type="InterPro" id="IPR018062">
    <property type="entry name" value="HTH_AraC-typ_CS"/>
</dbReference>
<evidence type="ECO:0000313" key="11">
    <source>
        <dbReference type="EMBL" id="MBD3921629.1"/>
    </source>
</evidence>
<organism evidence="11 12">
    <name type="scientific">Paenibacillus terricola</name>
    <dbReference type="NCBI Taxonomy" id="2763503"/>
    <lineage>
        <taxon>Bacteria</taxon>
        <taxon>Bacillati</taxon>
        <taxon>Bacillota</taxon>
        <taxon>Bacilli</taxon>
        <taxon>Bacillales</taxon>
        <taxon>Paenibacillaceae</taxon>
        <taxon>Paenibacillus</taxon>
    </lineage>
</organism>
<dbReference type="InterPro" id="IPR011006">
    <property type="entry name" value="CheY-like_superfamily"/>
</dbReference>
<dbReference type="CDD" id="cd17536">
    <property type="entry name" value="REC_YesN-like"/>
    <property type="match status" value="1"/>
</dbReference>
<accession>A0ABR8N477</accession>
<dbReference type="Proteomes" id="UP000609346">
    <property type="component" value="Unassembled WGS sequence"/>
</dbReference>
<dbReference type="PROSITE" id="PS50110">
    <property type="entry name" value="RESPONSE_REGULATORY"/>
    <property type="match status" value="1"/>
</dbReference>
<evidence type="ECO:0000256" key="3">
    <source>
        <dbReference type="ARBA" id="ARBA00022553"/>
    </source>
</evidence>
<dbReference type="Pfam" id="PF00072">
    <property type="entry name" value="Response_reg"/>
    <property type="match status" value="1"/>
</dbReference>
<dbReference type="InterPro" id="IPR020449">
    <property type="entry name" value="Tscrpt_reg_AraC-type_HTH"/>
</dbReference>
<keyword evidence="6" id="KW-0238">DNA-binding</keyword>
<dbReference type="Pfam" id="PF12833">
    <property type="entry name" value="HTH_18"/>
    <property type="match status" value="1"/>
</dbReference>
<dbReference type="InterPro" id="IPR009057">
    <property type="entry name" value="Homeodomain-like_sf"/>
</dbReference>
<evidence type="ECO:0000256" key="1">
    <source>
        <dbReference type="ARBA" id="ARBA00004496"/>
    </source>
</evidence>
<protein>
    <submittedName>
        <fullName evidence="11">Response regulator</fullName>
    </submittedName>
</protein>
<dbReference type="RefSeq" id="WP_191205922.1">
    <property type="nucleotide sequence ID" value="NZ_JACXZA010000006.1"/>
</dbReference>
<feature type="modified residue" description="4-aspartylphosphate" evidence="8">
    <location>
        <position position="55"/>
    </location>
</feature>
<dbReference type="Gene3D" id="1.10.10.60">
    <property type="entry name" value="Homeodomain-like"/>
    <property type="match status" value="2"/>
</dbReference>
<dbReference type="Gene3D" id="3.40.50.2300">
    <property type="match status" value="1"/>
</dbReference>
<keyword evidence="7" id="KW-0804">Transcription</keyword>
<evidence type="ECO:0000256" key="2">
    <source>
        <dbReference type="ARBA" id="ARBA00022490"/>
    </source>
</evidence>
<evidence type="ECO:0000256" key="4">
    <source>
        <dbReference type="ARBA" id="ARBA00023012"/>
    </source>
</evidence>